<evidence type="ECO:0000256" key="2">
    <source>
        <dbReference type="ARBA" id="ARBA00005351"/>
    </source>
</evidence>
<comment type="subcellular location">
    <subcellularLocation>
        <location evidence="1">Cytoplasm</location>
        <location evidence="1">Cytosol</location>
    </subcellularLocation>
</comment>
<dbReference type="PANTHER" id="PTHR12875">
    <property type="entry name" value="GOLGI TO ER TRAFFIC PROTEIN 4 HOMOLOG"/>
    <property type="match status" value="1"/>
</dbReference>
<name>A0A0D2N303_9CHLO</name>
<keyword evidence="6" id="KW-1185">Reference proteome</keyword>
<dbReference type="GO" id="GO:0005829">
    <property type="term" value="C:cytosol"/>
    <property type="evidence" value="ECO:0007669"/>
    <property type="project" value="UniProtKB-SubCell"/>
</dbReference>
<dbReference type="Gene3D" id="1.25.40.10">
    <property type="entry name" value="Tetratricopeptide repeat domain"/>
    <property type="match status" value="1"/>
</dbReference>
<evidence type="ECO:0000256" key="3">
    <source>
        <dbReference type="ARBA" id="ARBA00022448"/>
    </source>
</evidence>
<evidence type="ECO:0000313" key="5">
    <source>
        <dbReference type="EMBL" id="KIZ06762.1"/>
    </source>
</evidence>
<dbReference type="Pfam" id="PF04190">
    <property type="entry name" value="GET4"/>
    <property type="match status" value="1"/>
</dbReference>
<reference evidence="5 6" key="1">
    <citation type="journal article" date="2013" name="BMC Genomics">
        <title>Reconstruction of the lipid metabolism for the microalga Monoraphidium neglectum from its genome sequence reveals characteristics suitable for biofuel production.</title>
        <authorList>
            <person name="Bogen C."/>
            <person name="Al-Dilaimi A."/>
            <person name="Albersmeier A."/>
            <person name="Wichmann J."/>
            <person name="Grundmann M."/>
            <person name="Rupp O."/>
            <person name="Lauersen K.J."/>
            <person name="Blifernez-Klassen O."/>
            <person name="Kalinowski J."/>
            <person name="Goesmann A."/>
            <person name="Mussgnug J.H."/>
            <person name="Kruse O."/>
        </authorList>
    </citation>
    <scope>NUCLEOTIDE SEQUENCE [LARGE SCALE GENOMIC DNA]</scope>
    <source>
        <strain evidence="5 6">SAG 48.87</strain>
    </source>
</reference>
<dbReference type="Proteomes" id="UP000054498">
    <property type="component" value="Unassembled WGS sequence"/>
</dbReference>
<dbReference type="PANTHER" id="PTHR12875:SF0">
    <property type="entry name" value="GOLGI TO ER TRAFFIC PROTEIN 4 HOMOLOG"/>
    <property type="match status" value="1"/>
</dbReference>
<sequence>MASASGTATSAGVQKALQRVKAQLDAGAFYEAQQMYKTTYHRYHTRKQLDEAYTVLSEGAVQQLRGGQITCGTELGTMLVDAYVADKAPAGPVALGALCDIVRAMPAHSAEDAAGVDACSRFVTAAVKWAHKQGADAGVRELHDLFAQHLIAAYGWRQLGRASVHFARGADAGAFAAALAGCAAEAPAEELDLFAARAVLQTLACAHSSTTGRQLQHADAVLDACKRRPWAGGAPLPDSPLLHFCQFLLTALQQRSTRLEKLLKAKYGPSLARDPTLGAYLARIEELYLDAGGGGGGGGLLAGLLRGLLEGDEED</sequence>
<dbReference type="KEGG" id="mng:MNEG_1190"/>
<dbReference type="STRING" id="145388.A0A0D2N303"/>
<evidence type="ECO:0000313" key="6">
    <source>
        <dbReference type="Proteomes" id="UP000054498"/>
    </source>
</evidence>
<proteinExistence type="inferred from homology"/>
<organism evidence="5 6">
    <name type="scientific">Monoraphidium neglectum</name>
    <dbReference type="NCBI Taxonomy" id="145388"/>
    <lineage>
        <taxon>Eukaryota</taxon>
        <taxon>Viridiplantae</taxon>
        <taxon>Chlorophyta</taxon>
        <taxon>core chlorophytes</taxon>
        <taxon>Chlorophyceae</taxon>
        <taxon>CS clade</taxon>
        <taxon>Sphaeropleales</taxon>
        <taxon>Selenastraceae</taxon>
        <taxon>Monoraphidium</taxon>
    </lineage>
</organism>
<dbReference type="AlphaFoldDB" id="A0A0D2N303"/>
<comment type="similarity">
    <text evidence="2">Belongs to the GET4 family.</text>
</comment>
<dbReference type="OrthoDB" id="10252405at2759"/>
<evidence type="ECO:0000256" key="1">
    <source>
        <dbReference type="ARBA" id="ARBA00004514"/>
    </source>
</evidence>
<dbReference type="GeneID" id="25729208"/>
<gene>
    <name evidence="5" type="ORF">MNEG_1190</name>
</gene>
<evidence type="ECO:0008006" key="7">
    <source>
        <dbReference type="Google" id="ProtNLM"/>
    </source>
</evidence>
<dbReference type="RefSeq" id="XP_013905781.1">
    <property type="nucleotide sequence ID" value="XM_014050327.1"/>
</dbReference>
<dbReference type="EMBL" id="KK100333">
    <property type="protein sequence ID" value="KIZ06762.1"/>
    <property type="molecule type" value="Genomic_DNA"/>
</dbReference>
<accession>A0A0D2N303</accession>
<protein>
    <recommendedName>
        <fullName evidence="7">Golgi to ER traffic protein 4</fullName>
    </recommendedName>
</protein>
<keyword evidence="4" id="KW-0963">Cytoplasm</keyword>
<dbReference type="GO" id="GO:0045048">
    <property type="term" value="P:protein insertion into ER membrane"/>
    <property type="evidence" value="ECO:0007669"/>
    <property type="project" value="InterPro"/>
</dbReference>
<evidence type="ECO:0000256" key="4">
    <source>
        <dbReference type="ARBA" id="ARBA00022490"/>
    </source>
</evidence>
<keyword evidence="3" id="KW-0813">Transport</keyword>
<dbReference type="InterPro" id="IPR007317">
    <property type="entry name" value="GET4"/>
</dbReference>
<dbReference type="InterPro" id="IPR011990">
    <property type="entry name" value="TPR-like_helical_dom_sf"/>
</dbReference>
<dbReference type="FunFam" id="1.25.40.10:FF:000060">
    <property type="entry name" value="Golgi to ER traffic protein 4 homolog"/>
    <property type="match status" value="1"/>
</dbReference>